<reference evidence="1" key="1">
    <citation type="submission" date="2019-10" db="EMBL/GenBank/DDBJ databases">
        <title>Conservation and host-specific expression of non-tandemly repeated heterogenous ribosome RNA gene in arbuscular mycorrhizal fungi.</title>
        <authorList>
            <person name="Maeda T."/>
            <person name="Kobayashi Y."/>
            <person name="Nakagawa T."/>
            <person name="Ezawa T."/>
            <person name="Yamaguchi K."/>
            <person name="Bino T."/>
            <person name="Nishimoto Y."/>
            <person name="Shigenobu S."/>
            <person name="Kawaguchi M."/>
        </authorList>
    </citation>
    <scope>NUCLEOTIDE SEQUENCE</scope>
    <source>
        <strain evidence="1">HR1</strain>
    </source>
</reference>
<dbReference type="EMBL" id="BLAL01000012">
    <property type="protein sequence ID" value="GES74663.1"/>
    <property type="molecule type" value="Genomic_DNA"/>
</dbReference>
<name>A0A8H3KRQ6_9GLOM</name>
<evidence type="ECO:0000313" key="2">
    <source>
        <dbReference type="Proteomes" id="UP000615446"/>
    </source>
</evidence>
<sequence length="122" mass="14646">MKSENLPRQYPLWDEINYEQDMMIQYRIITMIRDKDFGGRITNVRYSKAGWIRLVKEDEKTDQERCKFDDIITEYKQINEACASRLPTVASMKEEENEFKKRTKNIRFLDQSLPRKVLATMA</sequence>
<dbReference type="AlphaFoldDB" id="A0A8H3KRQ6"/>
<comment type="caution">
    <text evidence="1">The sequence shown here is derived from an EMBL/GenBank/DDBJ whole genome shotgun (WGS) entry which is preliminary data.</text>
</comment>
<protein>
    <submittedName>
        <fullName evidence="1">Uncharacterized protein</fullName>
    </submittedName>
</protein>
<organism evidence="1 2">
    <name type="scientific">Rhizophagus clarus</name>
    <dbReference type="NCBI Taxonomy" id="94130"/>
    <lineage>
        <taxon>Eukaryota</taxon>
        <taxon>Fungi</taxon>
        <taxon>Fungi incertae sedis</taxon>
        <taxon>Mucoromycota</taxon>
        <taxon>Glomeromycotina</taxon>
        <taxon>Glomeromycetes</taxon>
        <taxon>Glomerales</taxon>
        <taxon>Glomeraceae</taxon>
        <taxon>Rhizophagus</taxon>
    </lineage>
</organism>
<accession>A0A8H3KRQ6</accession>
<dbReference type="Proteomes" id="UP000615446">
    <property type="component" value="Unassembled WGS sequence"/>
</dbReference>
<evidence type="ECO:0000313" key="1">
    <source>
        <dbReference type="EMBL" id="GES74663.1"/>
    </source>
</evidence>
<proteinExistence type="predicted"/>
<gene>
    <name evidence="1" type="ORF">RCL2_000213300</name>
</gene>